<dbReference type="InterPro" id="IPR042185">
    <property type="entry name" value="Serpin_sf_2"/>
</dbReference>
<comment type="caution">
    <text evidence="4">The sequence shown here is derived from an EMBL/GenBank/DDBJ whole genome shotgun (WGS) entry which is preliminary data.</text>
</comment>
<comment type="similarity">
    <text evidence="1 2">Belongs to the serpin family.</text>
</comment>
<dbReference type="PROSITE" id="PS00284">
    <property type="entry name" value="SERPIN"/>
    <property type="match status" value="1"/>
</dbReference>
<name>A0AAV2TYT4_CALDB</name>
<evidence type="ECO:0000256" key="2">
    <source>
        <dbReference type="RuleBase" id="RU000411"/>
    </source>
</evidence>
<feature type="domain" description="Serpin" evidence="3">
    <location>
        <begin position="17"/>
        <end position="389"/>
    </location>
</feature>
<accession>A0AAV2TYT4</accession>
<dbReference type="SMART" id="SM00093">
    <property type="entry name" value="SERPIN"/>
    <property type="match status" value="1"/>
</dbReference>
<protein>
    <recommendedName>
        <fullName evidence="3">Serpin domain-containing protein</fullName>
    </recommendedName>
</protein>
<organism evidence="4 5">
    <name type="scientific">Calicophoron daubneyi</name>
    <name type="common">Rumen fluke</name>
    <name type="synonym">Paramphistomum daubneyi</name>
    <dbReference type="NCBI Taxonomy" id="300641"/>
    <lineage>
        <taxon>Eukaryota</taxon>
        <taxon>Metazoa</taxon>
        <taxon>Spiralia</taxon>
        <taxon>Lophotrochozoa</taxon>
        <taxon>Platyhelminthes</taxon>
        <taxon>Trematoda</taxon>
        <taxon>Digenea</taxon>
        <taxon>Plagiorchiida</taxon>
        <taxon>Pronocephalata</taxon>
        <taxon>Paramphistomoidea</taxon>
        <taxon>Paramphistomidae</taxon>
        <taxon>Calicophoron</taxon>
    </lineage>
</organism>
<evidence type="ECO:0000313" key="5">
    <source>
        <dbReference type="Proteomes" id="UP001497525"/>
    </source>
</evidence>
<dbReference type="GO" id="GO:0005615">
    <property type="term" value="C:extracellular space"/>
    <property type="evidence" value="ECO:0007669"/>
    <property type="project" value="InterPro"/>
</dbReference>
<reference evidence="4" key="1">
    <citation type="submission" date="2024-06" db="EMBL/GenBank/DDBJ databases">
        <authorList>
            <person name="Liu X."/>
            <person name="Lenzi L."/>
            <person name="Haldenby T S."/>
            <person name="Uol C."/>
        </authorList>
    </citation>
    <scope>NUCLEOTIDE SEQUENCE</scope>
</reference>
<dbReference type="PANTHER" id="PTHR11461:SF211">
    <property type="entry name" value="GH10112P-RELATED"/>
    <property type="match status" value="1"/>
</dbReference>
<dbReference type="GO" id="GO:0004867">
    <property type="term" value="F:serine-type endopeptidase inhibitor activity"/>
    <property type="evidence" value="ECO:0007669"/>
    <property type="project" value="InterPro"/>
</dbReference>
<dbReference type="EMBL" id="CAXLJL010000823">
    <property type="protein sequence ID" value="CAL5141256.1"/>
    <property type="molecule type" value="Genomic_DNA"/>
</dbReference>
<dbReference type="InterPro" id="IPR023795">
    <property type="entry name" value="Serpin_CS"/>
</dbReference>
<dbReference type="InterPro" id="IPR036186">
    <property type="entry name" value="Serpin_sf"/>
</dbReference>
<dbReference type="PANTHER" id="PTHR11461">
    <property type="entry name" value="SERINE PROTEASE INHIBITOR, SERPIN"/>
    <property type="match status" value="1"/>
</dbReference>
<gene>
    <name evidence="4" type="ORF">CDAUBV1_LOCUS16510</name>
</gene>
<dbReference type="Gene3D" id="3.30.497.10">
    <property type="entry name" value="Antithrombin, subunit I, domain 2"/>
    <property type="match status" value="1"/>
</dbReference>
<dbReference type="SUPFAM" id="SSF56574">
    <property type="entry name" value="Serpins"/>
    <property type="match status" value="1"/>
</dbReference>
<sequence length="392" mass="44087">MDMEETLIEKSLFAFTRDFYAALLKAQDVSSPTNLFVSPTSIWIAMLMTEAGSEGATKKEMVDTLRLPPQLPDEKVHNVTGETLMGCFQSVPGVELSLANRLFILKTAKIRDRFTKLLQECYKCCAEELDSLGSSEAKRVHMNEWVCENTKGKIENLLAPGTIRDDTVITIINTLYFRGLWAQKFAKESTSEAQFHKLDGSVQTIKMMQVEHQYPYVDMEDIDAKALKIPFKQDEWAMVLVLPNRNDGLPALLEYLQIPGKIETITSENFNERDVFLFLPRFKLGEGSAVNAMEILQSLGMKSVFEAGSADLTGLCEQPRLFVSNVLHKAILEVDEEGATAAASTGVAMMTRCRPRPYEKLVFRVDHPFFVAIFYNNTIPVFLGHVSVPETF</sequence>
<dbReference type="Pfam" id="PF00079">
    <property type="entry name" value="Serpin"/>
    <property type="match status" value="1"/>
</dbReference>
<evidence type="ECO:0000256" key="1">
    <source>
        <dbReference type="ARBA" id="ARBA00009500"/>
    </source>
</evidence>
<dbReference type="Proteomes" id="UP001497525">
    <property type="component" value="Unassembled WGS sequence"/>
</dbReference>
<proteinExistence type="inferred from homology"/>
<dbReference type="AlphaFoldDB" id="A0AAV2TYT4"/>
<dbReference type="InterPro" id="IPR000215">
    <property type="entry name" value="Serpin_fam"/>
</dbReference>
<dbReference type="InterPro" id="IPR023796">
    <property type="entry name" value="Serpin_dom"/>
</dbReference>
<dbReference type="InterPro" id="IPR042178">
    <property type="entry name" value="Serpin_sf_1"/>
</dbReference>
<evidence type="ECO:0000313" key="4">
    <source>
        <dbReference type="EMBL" id="CAL5141256.1"/>
    </source>
</evidence>
<dbReference type="Gene3D" id="2.30.39.10">
    <property type="entry name" value="Alpha-1-antitrypsin, domain 1"/>
    <property type="match status" value="1"/>
</dbReference>
<evidence type="ECO:0000259" key="3">
    <source>
        <dbReference type="SMART" id="SM00093"/>
    </source>
</evidence>